<keyword evidence="1" id="KW-0479">Metal-binding</keyword>
<keyword evidence="7" id="KW-1185">Reference proteome</keyword>
<keyword evidence="2 4" id="KW-0863">Zinc-finger</keyword>
<proteinExistence type="predicted"/>
<dbReference type="SUPFAM" id="SSF144232">
    <property type="entry name" value="HIT/MYND zinc finger-like"/>
    <property type="match status" value="1"/>
</dbReference>
<dbReference type="InterPro" id="IPR002893">
    <property type="entry name" value="Znf_MYND"/>
</dbReference>
<dbReference type="Proteomes" id="UP000076532">
    <property type="component" value="Unassembled WGS sequence"/>
</dbReference>
<dbReference type="PANTHER" id="PTHR10237:SF14">
    <property type="entry name" value="MYND-TYPE DOMAIN-CONTAINING PROTEIN"/>
    <property type="match status" value="1"/>
</dbReference>
<accession>A0A166PP77</accession>
<dbReference type="GO" id="GO:0005634">
    <property type="term" value="C:nucleus"/>
    <property type="evidence" value="ECO:0007669"/>
    <property type="project" value="TreeGrafter"/>
</dbReference>
<dbReference type="PROSITE" id="PS50865">
    <property type="entry name" value="ZF_MYND_2"/>
    <property type="match status" value="1"/>
</dbReference>
<name>A0A166PP77_9AGAM</name>
<dbReference type="PANTHER" id="PTHR10237">
    <property type="entry name" value="DEFORMED EPIDERMAL AUTOREGULATORY FACTOR 1 HOMOLOG SUPPRESSIN"/>
    <property type="match status" value="1"/>
</dbReference>
<dbReference type="AlphaFoldDB" id="A0A166PP77"/>
<feature type="domain" description="MYND-type" evidence="5">
    <location>
        <begin position="1122"/>
        <end position="1159"/>
    </location>
</feature>
<dbReference type="InterPro" id="IPR024119">
    <property type="entry name" value="TF_DEAF-1"/>
</dbReference>
<dbReference type="GO" id="GO:0000981">
    <property type="term" value="F:DNA-binding transcription factor activity, RNA polymerase II-specific"/>
    <property type="evidence" value="ECO:0007669"/>
    <property type="project" value="TreeGrafter"/>
</dbReference>
<dbReference type="PROSITE" id="PS01360">
    <property type="entry name" value="ZF_MYND_1"/>
    <property type="match status" value="1"/>
</dbReference>
<dbReference type="InterPro" id="IPR027974">
    <property type="entry name" value="DUF4470"/>
</dbReference>
<dbReference type="GO" id="GO:0008270">
    <property type="term" value="F:zinc ion binding"/>
    <property type="evidence" value="ECO:0007669"/>
    <property type="project" value="UniProtKB-KW"/>
</dbReference>
<dbReference type="Pfam" id="PF01753">
    <property type="entry name" value="zf-MYND"/>
    <property type="match status" value="1"/>
</dbReference>
<protein>
    <recommendedName>
        <fullName evidence="5">MYND-type domain-containing protein</fullName>
    </recommendedName>
</protein>
<dbReference type="Pfam" id="PF14737">
    <property type="entry name" value="DUF4470"/>
    <property type="match status" value="1"/>
</dbReference>
<dbReference type="STRING" id="436010.A0A166PP77"/>
<gene>
    <name evidence="6" type="ORF">FIBSPDRAFT_782190</name>
</gene>
<keyword evidence="3" id="KW-0862">Zinc</keyword>
<dbReference type="EMBL" id="KV417515">
    <property type="protein sequence ID" value="KZP26297.1"/>
    <property type="molecule type" value="Genomic_DNA"/>
</dbReference>
<evidence type="ECO:0000256" key="4">
    <source>
        <dbReference type="PROSITE-ProRule" id="PRU00134"/>
    </source>
</evidence>
<evidence type="ECO:0000313" key="6">
    <source>
        <dbReference type="EMBL" id="KZP26297.1"/>
    </source>
</evidence>
<reference evidence="6 7" key="1">
    <citation type="journal article" date="2016" name="Mol. Biol. Evol.">
        <title>Comparative Genomics of Early-Diverging Mushroom-Forming Fungi Provides Insights into the Origins of Lignocellulose Decay Capabilities.</title>
        <authorList>
            <person name="Nagy L.G."/>
            <person name="Riley R."/>
            <person name="Tritt A."/>
            <person name="Adam C."/>
            <person name="Daum C."/>
            <person name="Floudas D."/>
            <person name="Sun H."/>
            <person name="Yadav J.S."/>
            <person name="Pangilinan J."/>
            <person name="Larsson K.H."/>
            <person name="Matsuura K."/>
            <person name="Barry K."/>
            <person name="Labutti K."/>
            <person name="Kuo R."/>
            <person name="Ohm R.A."/>
            <person name="Bhattacharya S.S."/>
            <person name="Shirouzu T."/>
            <person name="Yoshinaga Y."/>
            <person name="Martin F.M."/>
            <person name="Grigoriev I.V."/>
            <person name="Hibbett D.S."/>
        </authorList>
    </citation>
    <scope>NUCLEOTIDE SEQUENCE [LARGE SCALE GENOMIC DNA]</scope>
    <source>
        <strain evidence="6 7">CBS 109695</strain>
    </source>
</reference>
<sequence>MATPLYWPGKYFFYPIGNTSAVCLTRDLPPEEPANILLLGCGDPRSILYTIYSEPDNATRALDFTCCDYDPAILARNVLLFSLLADKQPQGTIWNIFFHIHLDTASHSALIKQCKKLLQISDSTEKWAASPYSVFIKFCTDYTLAELRRHWLLYIDMQELPRQQAKSIRDAFTTQMKQISKKAAGGSYSSTLASRSAGPLMMDAMKIVSDQFIKYWRNGTTFSDPKQIAAATILNPTFVYSLGGEGFSVHYGTDPMVPFHLAHVFGNAKRTAAASDMVKSAKKAFDEWCTKFVASISSTTSPTPVIRIFLGDATAVCRVLRAHADTGALKSSVPVAQWRVQLIQLNKETYSAPGGAPSKFNVVDTSNLVNYMGLLNVLIASVPLLSSRSSVLYTESLRPLVKDATKEFRDQLYADITTMALVLDLCPVDYLSGFTSRSNSHELLAYAAQGKAAGQFQQVTTWKAPLSGDLVATRDGAESSPPPTFDPHQLGTLLYDVYHLLFEQEDSSHFFKLNEKNIEQAMTTVNIIQYMRASFVLLLNLIRERLHISPESWLAVMDRFFSVADADHSLPMDTLNVHDLCALLYHHGVYKIRDFDYRPPKIGRFIGWTTVPPLVRIILTVPREKVQVLWDHAETVPTPPLQCHVGGKTTLNIFTAIHVAFGRVIPMGTKARPWVSFEEDPKGFHGSSSLLVSFIMPTRLLTDFEPAENINVDFSVRSLPGSVTRYLVPILGLKLSLFSARLMDQSLVQVLPEQPLSSIPTELQKGSSSSPTQIGASSAVSINLDEECELVDALTSRLSVENQEARQLFAGGAMPQIQQLSGCVLQVTLGHLNQRIVYPFPVIGSQHKLRVARKSQYIEVVVSVSGPFKAEGMQLHRYPVVGVLNGMTPWNIHRLHLPSLPILDTKANNVDKWLNTHIFSTMSMREKSLRKKKDDDALLSVKDTINSIFVLSSGIQDGVTNRVFSLSNSKNNSDTIIFVSDIRYDLHSHTMVCDGYVLPLTSSLVQKLSVPLGSLAHSGNMANLRQDVKSWKQLLPALVERCRFSWSHGPNCEYTSKGRIPLSEDIESDPLCSCGRGKDVNGMLKDRSWSKFAPYVTRMALSPLFAVSYLETVMRDPEQRRCFVCRKKGKMKTCTKCQKVRYCGPVCQKRDWKLHKEKCKP</sequence>
<evidence type="ECO:0000256" key="3">
    <source>
        <dbReference type="ARBA" id="ARBA00022833"/>
    </source>
</evidence>
<dbReference type="Gene3D" id="6.10.140.2220">
    <property type="match status" value="1"/>
</dbReference>
<evidence type="ECO:0000256" key="1">
    <source>
        <dbReference type="ARBA" id="ARBA00022723"/>
    </source>
</evidence>
<evidence type="ECO:0000313" key="7">
    <source>
        <dbReference type="Proteomes" id="UP000076532"/>
    </source>
</evidence>
<evidence type="ECO:0000256" key="2">
    <source>
        <dbReference type="ARBA" id="ARBA00022771"/>
    </source>
</evidence>
<dbReference type="OrthoDB" id="432970at2759"/>
<organism evidence="6 7">
    <name type="scientific">Athelia psychrophila</name>
    <dbReference type="NCBI Taxonomy" id="1759441"/>
    <lineage>
        <taxon>Eukaryota</taxon>
        <taxon>Fungi</taxon>
        <taxon>Dikarya</taxon>
        <taxon>Basidiomycota</taxon>
        <taxon>Agaricomycotina</taxon>
        <taxon>Agaricomycetes</taxon>
        <taxon>Agaricomycetidae</taxon>
        <taxon>Atheliales</taxon>
        <taxon>Atheliaceae</taxon>
        <taxon>Athelia</taxon>
    </lineage>
</organism>
<evidence type="ECO:0000259" key="5">
    <source>
        <dbReference type="PROSITE" id="PS50865"/>
    </source>
</evidence>